<organism evidence="1 2">
    <name type="scientific">Prunus armeniaca</name>
    <name type="common">Apricot</name>
    <name type="synonym">Armeniaca vulgaris</name>
    <dbReference type="NCBI Taxonomy" id="36596"/>
    <lineage>
        <taxon>Eukaryota</taxon>
        <taxon>Viridiplantae</taxon>
        <taxon>Streptophyta</taxon>
        <taxon>Embryophyta</taxon>
        <taxon>Tracheophyta</taxon>
        <taxon>Spermatophyta</taxon>
        <taxon>Magnoliopsida</taxon>
        <taxon>eudicotyledons</taxon>
        <taxon>Gunneridae</taxon>
        <taxon>Pentapetalae</taxon>
        <taxon>rosids</taxon>
        <taxon>fabids</taxon>
        <taxon>Rosales</taxon>
        <taxon>Rosaceae</taxon>
        <taxon>Amygdaloideae</taxon>
        <taxon>Amygdaleae</taxon>
        <taxon>Prunus</taxon>
    </lineage>
</organism>
<dbReference type="AlphaFoldDB" id="A0A6J5Y1P5"/>
<keyword evidence="2" id="KW-1185">Reference proteome</keyword>
<proteinExistence type="predicted"/>
<evidence type="ECO:0000313" key="1">
    <source>
        <dbReference type="EMBL" id="CAB4320086.1"/>
    </source>
</evidence>
<name>A0A6J5Y1P5_PRUAR</name>
<reference evidence="2" key="1">
    <citation type="journal article" date="2020" name="Genome Biol.">
        <title>Gamete binning: chromosome-level and haplotype-resolved genome assembly enabled by high-throughput single-cell sequencing of gamete genomes.</title>
        <authorList>
            <person name="Campoy J.A."/>
            <person name="Sun H."/>
            <person name="Goel M."/>
            <person name="Jiao W.-B."/>
            <person name="Folz-Donahue K."/>
            <person name="Wang N."/>
            <person name="Rubio M."/>
            <person name="Liu C."/>
            <person name="Kukat C."/>
            <person name="Ruiz D."/>
            <person name="Huettel B."/>
            <person name="Schneeberger K."/>
        </authorList>
    </citation>
    <scope>NUCLEOTIDE SEQUENCE [LARGE SCALE GENOMIC DNA]</scope>
    <source>
        <strain evidence="2">cv. Rojo Pasion</strain>
    </source>
</reference>
<sequence>MGLVSGDDEMWNLCFNSGWGRERNNSGVVVHWPNLPRPWMVRLVNLVRFSQEMGSFWRNWMDAR</sequence>
<gene>
    <name evidence="1" type="ORF">ORAREDHAP_LOCUS48532</name>
</gene>
<evidence type="ECO:0000313" key="2">
    <source>
        <dbReference type="Proteomes" id="UP000507245"/>
    </source>
</evidence>
<dbReference type="Proteomes" id="UP000507245">
    <property type="component" value="Unassembled WGS sequence"/>
</dbReference>
<protein>
    <submittedName>
        <fullName evidence="1">Uncharacterized protein</fullName>
    </submittedName>
</protein>
<dbReference type="EMBL" id="CAEKKB010000008">
    <property type="protein sequence ID" value="CAB4320086.1"/>
    <property type="molecule type" value="Genomic_DNA"/>
</dbReference>
<accession>A0A6J5Y1P5</accession>